<protein>
    <submittedName>
        <fullName evidence="9">EamA family transporter</fullName>
    </submittedName>
</protein>
<dbReference type="InterPro" id="IPR050638">
    <property type="entry name" value="AA-Vitamin_Transporters"/>
</dbReference>
<feature type="transmembrane region" description="Helical" evidence="7">
    <location>
        <begin position="106"/>
        <end position="128"/>
    </location>
</feature>
<feature type="transmembrane region" description="Helical" evidence="7">
    <location>
        <begin position="248"/>
        <end position="268"/>
    </location>
</feature>
<dbReference type="Pfam" id="PF00892">
    <property type="entry name" value="EamA"/>
    <property type="match status" value="2"/>
</dbReference>
<dbReference type="KEGG" id="atq:GH723_17980"/>
<feature type="transmembrane region" description="Helical" evidence="7">
    <location>
        <begin position="47"/>
        <end position="68"/>
    </location>
</feature>
<feature type="domain" description="EamA" evidence="8">
    <location>
        <begin position="50"/>
        <end position="174"/>
    </location>
</feature>
<feature type="transmembrane region" description="Helical" evidence="7">
    <location>
        <begin position="303"/>
        <end position="320"/>
    </location>
</feature>
<dbReference type="InterPro" id="IPR000620">
    <property type="entry name" value="EamA_dom"/>
</dbReference>
<feature type="transmembrane region" description="Helical" evidence="7">
    <location>
        <begin position="159"/>
        <end position="179"/>
    </location>
</feature>
<evidence type="ECO:0000256" key="6">
    <source>
        <dbReference type="SAM" id="MobiDB-lite"/>
    </source>
</evidence>
<dbReference type="RefSeq" id="WP_153760937.1">
    <property type="nucleotide sequence ID" value="NZ_CP045851.1"/>
</dbReference>
<feature type="compositionally biased region" description="Pro residues" evidence="6">
    <location>
        <begin position="1"/>
        <end position="22"/>
    </location>
</feature>
<dbReference type="Proteomes" id="UP000334019">
    <property type="component" value="Chromosome"/>
</dbReference>
<evidence type="ECO:0000313" key="10">
    <source>
        <dbReference type="Proteomes" id="UP000334019"/>
    </source>
</evidence>
<evidence type="ECO:0000256" key="7">
    <source>
        <dbReference type="SAM" id="Phobius"/>
    </source>
</evidence>
<feature type="region of interest" description="Disordered" evidence="6">
    <location>
        <begin position="1"/>
        <end position="35"/>
    </location>
</feature>
<keyword evidence="4 7" id="KW-1133">Transmembrane helix</keyword>
<dbReference type="SUPFAM" id="SSF103481">
    <property type="entry name" value="Multidrug resistance efflux transporter EmrE"/>
    <property type="match status" value="2"/>
</dbReference>
<feature type="transmembrane region" description="Helical" evidence="7">
    <location>
        <begin position="280"/>
        <end position="297"/>
    </location>
</feature>
<feature type="transmembrane region" description="Helical" evidence="7">
    <location>
        <begin position="218"/>
        <end position="236"/>
    </location>
</feature>
<evidence type="ECO:0000256" key="5">
    <source>
        <dbReference type="ARBA" id="ARBA00023136"/>
    </source>
</evidence>
<keyword evidence="5 7" id="KW-0472">Membrane</keyword>
<name>A0A5Q2RUE4_9ACTN</name>
<feature type="domain" description="EamA" evidence="8">
    <location>
        <begin position="187"/>
        <end position="320"/>
    </location>
</feature>
<dbReference type="AlphaFoldDB" id="A0A5Q2RUE4"/>
<reference evidence="9 10" key="1">
    <citation type="submission" date="2019-11" db="EMBL/GenBank/DDBJ databases">
        <authorList>
            <person name="He Y."/>
        </authorList>
    </citation>
    <scope>NUCLEOTIDE SEQUENCE [LARGE SCALE GENOMIC DNA]</scope>
    <source>
        <strain evidence="9 10">SCSIO 58843</strain>
    </source>
</reference>
<dbReference type="EMBL" id="CP045851">
    <property type="protein sequence ID" value="QGG96835.1"/>
    <property type="molecule type" value="Genomic_DNA"/>
</dbReference>
<keyword evidence="10" id="KW-1185">Reference proteome</keyword>
<evidence type="ECO:0000313" key="9">
    <source>
        <dbReference type="EMBL" id="QGG96835.1"/>
    </source>
</evidence>
<comment type="similarity">
    <text evidence="2">Belongs to the EamA transporter family.</text>
</comment>
<dbReference type="InterPro" id="IPR037185">
    <property type="entry name" value="EmrE-like"/>
</dbReference>
<feature type="transmembrane region" description="Helical" evidence="7">
    <location>
        <begin position="134"/>
        <end position="152"/>
    </location>
</feature>
<comment type="subcellular location">
    <subcellularLocation>
        <location evidence="1">Membrane</location>
        <topology evidence="1">Multi-pass membrane protein</topology>
    </subcellularLocation>
</comment>
<keyword evidence="3 7" id="KW-0812">Transmembrane</keyword>
<sequence>MTTPVDEPPAAPIGPGPAPTPTVDPATDRLPRTAAGTNAGAFAPTDWGLLAACTLIWGSSFYFMAIGLRALEPGVITFLRVMFGALALGALPASRTRVRREDWPRLVVLGATWMAIPFTMFPLAQQWIDSSLTGMLNAAMPVLTAIVALLIARQLPGPAQAVGLAVGLAGTIAIGWDGLGDGGSTALGVVLVFVAVSSYAVSVNIAVPLQHRYGSLPILVRIQLVAMVLTAPFAAAGLPDSRFELRPVLAIVVLGVFGTGLAFAVMGTLMGRVGATRASVTTYLMPIVSIALGAALLDEAVHPAAVVGTVLVLVGAWLVSRAERAAT</sequence>
<evidence type="ECO:0000256" key="3">
    <source>
        <dbReference type="ARBA" id="ARBA00022692"/>
    </source>
</evidence>
<accession>A0A5Q2RUE4</accession>
<evidence type="ECO:0000256" key="1">
    <source>
        <dbReference type="ARBA" id="ARBA00004141"/>
    </source>
</evidence>
<proteinExistence type="inferred from homology"/>
<dbReference type="PANTHER" id="PTHR32322:SF9">
    <property type="entry name" value="AMINO-ACID METABOLITE EFFLUX PUMP-RELATED"/>
    <property type="match status" value="1"/>
</dbReference>
<evidence type="ECO:0000256" key="2">
    <source>
        <dbReference type="ARBA" id="ARBA00007362"/>
    </source>
</evidence>
<evidence type="ECO:0000256" key="4">
    <source>
        <dbReference type="ARBA" id="ARBA00022989"/>
    </source>
</evidence>
<feature type="transmembrane region" description="Helical" evidence="7">
    <location>
        <begin position="74"/>
        <end position="94"/>
    </location>
</feature>
<dbReference type="GO" id="GO:0016020">
    <property type="term" value="C:membrane"/>
    <property type="evidence" value="ECO:0007669"/>
    <property type="project" value="UniProtKB-SubCell"/>
</dbReference>
<evidence type="ECO:0000259" key="8">
    <source>
        <dbReference type="Pfam" id="PF00892"/>
    </source>
</evidence>
<feature type="transmembrane region" description="Helical" evidence="7">
    <location>
        <begin position="185"/>
        <end position="206"/>
    </location>
</feature>
<gene>
    <name evidence="9" type="ORF">GH723_17980</name>
</gene>
<organism evidence="9 10">
    <name type="scientific">Actinomarinicola tropica</name>
    <dbReference type="NCBI Taxonomy" id="2789776"/>
    <lineage>
        <taxon>Bacteria</taxon>
        <taxon>Bacillati</taxon>
        <taxon>Actinomycetota</taxon>
        <taxon>Acidimicrobiia</taxon>
        <taxon>Acidimicrobiales</taxon>
        <taxon>Iamiaceae</taxon>
        <taxon>Actinomarinicola</taxon>
    </lineage>
</organism>
<dbReference type="PANTHER" id="PTHR32322">
    <property type="entry name" value="INNER MEMBRANE TRANSPORTER"/>
    <property type="match status" value="1"/>
</dbReference>